<dbReference type="Proteomes" id="UP000790787">
    <property type="component" value="Chromosome 6"/>
</dbReference>
<organism evidence="1 2">
    <name type="scientific">Nicotiana tabacum</name>
    <name type="common">Common tobacco</name>
    <dbReference type="NCBI Taxonomy" id="4097"/>
    <lineage>
        <taxon>Eukaryota</taxon>
        <taxon>Viridiplantae</taxon>
        <taxon>Streptophyta</taxon>
        <taxon>Embryophyta</taxon>
        <taxon>Tracheophyta</taxon>
        <taxon>Spermatophyta</taxon>
        <taxon>Magnoliopsida</taxon>
        <taxon>eudicotyledons</taxon>
        <taxon>Gunneridae</taxon>
        <taxon>Pentapetalae</taxon>
        <taxon>asterids</taxon>
        <taxon>lamiids</taxon>
        <taxon>Solanales</taxon>
        <taxon>Solanaceae</taxon>
        <taxon>Nicotianoideae</taxon>
        <taxon>Nicotianeae</taxon>
        <taxon>Nicotiana</taxon>
    </lineage>
</organism>
<name>A0AC58UPN8_TOBAC</name>
<evidence type="ECO:0000313" key="1">
    <source>
        <dbReference type="Proteomes" id="UP000790787"/>
    </source>
</evidence>
<sequence>MLFADDIILIDEMQDGVNERLEIWRKTLDSKGFKLSSTKTEFVECKFSGIWGEADRDVRLESQVIPKKESFKYLGSVIQDDREIDEDVMHRIGEGWMKWRLASGVLCDWKVPLKLKVSGYFGEDTSVILVSGADDEVLCGEGWAPPGRGKSHLPQS</sequence>
<reference evidence="2" key="2">
    <citation type="submission" date="2025-08" db="UniProtKB">
        <authorList>
            <consortium name="RefSeq"/>
        </authorList>
    </citation>
    <scope>IDENTIFICATION</scope>
    <source>
        <tissue evidence="2">Leaf</tissue>
    </source>
</reference>
<dbReference type="RefSeq" id="XP_075111463.1">
    <property type="nucleotide sequence ID" value="XM_075255362.1"/>
</dbReference>
<reference evidence="1" key="1">
    <citation type="journal article" date="2014" name="Nat. Commun.">
        <title>The tobacco genome sequence and its comparison with those of tomato and potato.</title>
        <authorList>
            <person name="Sierro N."/>
            <person name="Battey J.N."/>
            <person name="Ouadi S."/>
            <person name="Bakaher N."/>
            <person name="Bovet L."/>
            <person name="Willig A."/>
            <person name="Goepfert S."/>
            <person name="Peitsch M.C."/>
            <person name="Ivanov N.V."/>
        </authorList>
    </citation>
    <scope>NUCLEOTIDE SEQUENCE [LARGE SCALE GENOMIC DNA]</scope>
</reference>
<evidence type="ECO:0000313" key="2">
    <source>
        <dbReference type="RefSeq" id="XP_075111463.1"/>
    </source>
</evidence>
<protein>
    <submittedName>
        <fullName evidence="2">Uncharacterized protein LOC142181806</fullName>
    </submittedName>
</protein>
<accession>A0AC58UPN8</accession>
<proteinExistence type="predicted"/>
<keyword evidence="1" id="KW-1185">Reference proteome</keyword>
<gene>
    <name evidence="2" type="primary">LOC142181806</name>
</gene>